<dbReference type="GeneID" id="10026046"/>
<proteinExistence type="predicted"/>
<evidence type="ECO:0000256" key="1">
    <source>
        <dbReference type="SAM" id="MobiDB-lite"/>
    </source>
</evidence>
<dbReference type="EMBL" id="DS989827">
    <property type="protein sequence ID" value="EFR03795.1"/>
    <property type="molecule type" value="Genomic_DNA"/>
</dbReference>
<accession>E4V180</accession>
<dbReference type="STRING" id="535722.E4V180"/>
<dbReference type="InParanoid" id="E4V180"/>
<dbReference type="eggNOG" id="ENOG502SA0I">
    <property type="taxonomic scope" value="Eukaryota"/>
</dbReference>
<feature type="compositionally biased region" description="Polar residues" evidence="1">
    <location>
        <begin position="204"/>
        <end position="214"/>
    </location>
</feature>
<feature type="region of interest" description="Disordered" evidence="1">
    <location>
        <begin position="204"/>
        <end position="309"/>
    </location>
</feature>
<feature type="compositionally biased region" description="Low complexity" evidence="1">
    <location>
        <begin position="219"/>
        <end position="228"/>
    </location>
</feature>
<dbReference type="AlphaFoldDB" id="E4V180"/>
<feature type="compositionally biased region" description="Polar residues" evidence="1">
    <location>
        <begin position="1"/>
        <end position="10"/>
    </location>
</feature>
<feature type="region of interest" description="Disordered" evidence="1">
    <location>
        <begin position="698"/>
        <end position="781"/>
    </location>
</feature>
<dbReference type="OMA" id="RWRQSIR"/>
<feature type="compositionally biased region" description="Low complexity" evidence="1">
    <location>
        <begin position="261"/>
        <end position="285"/>
    </location>
</feature>
<feature type="region of interest" description="Disordered" evidence="1">
    <location>
        <begin position="491"/>
        <end position="596"/>
    </location>
</feature>
<feature type="compositionally biased region" description="Basic and acidic residues" evidence="1">
    <location>
        <begin position="286"/>
        <end position="302"/>
    </location>
</feature>
<feature type="compositionally biased region" description="Low complexity" evidence="1">
    <location>
        <begin position="802"/>
        <end position="815"/>
    </location>
</feature>
<feature type="compositionally biased region" description="Acidic residues" evidence="1">
    <location>
        <begin position="567"/>
        <end position="591"/>
    </location>
</feature>
<gene>
    <name evidence="2" type="ORF">MGYG_06794</name>
</gene>
<feature type="region of interest" description="Disordered" evidence="1">
    <location>
        <begin position="794"/>
        <end position="825"/>
    </location>
</feature>
<dbReference type="RefSeq" id="XP_003170803.1">
    <property type="nucleotide sequence ID" value="XM_003170755.1"/>
</dbReference>
<dbReference type="VEuPathDB" id="FungiDB:MGYG_06794"/>
<feature type="compositionally biased region" description="Polar residues" evidence="1">
    <location>
        <begin position="508"/>
        <end position="521"/>
    </location>
</feature>
<dbReference type="Proteomes" id="UP000002669">
    <property type="component" value="Unassembled WGS sequence"/>
</dbReference>
<feature type="compositionally biased region" description="Basic and acidic residues" evidence="1">
    <location>
        <begin position="88"/>
        <end position="105"/>
    </location>
</feature>
<sequence length="991" mass="108049">MYNALAQTDQLDAASSASDDASDRSPVLESPAFAPLTLDFDNFGGSAHRDAASTAPESLLQTATTAIMGPTAASYELVEADEYAVPVEKAKTPEKKPETENKPEEPVMQTPRSRRNSTPLRHPTPDLQSIQGAYVGNVERLEKSAERMSMEVEAERVLDTLNRMSLPRSRAASGASIANSKASPGSPSASIAAGIAGPMATSGYGSLSRQSSLNRPRLRSGSSASRLAHIIEPENESAAEMAPTTIPPPPEQHRLEHPLQHEQQLQNEQQQQQVQYGQQHAQQYEQYEHHEQHEHQHEERPDSAASGDTYQQSTNLFKDFDGVHYTPHIREVPPSRGVSLSKPPLAAEAAHYNNPPPGQDIVYYPAPVPMMLNLPQRLSRKPAMSEQEKRRTQLINSISPDARKSAAWITDGEQSSNAGDRMSKRLSNLPPQLRASAFFDAPKTQIDVRIQGESAVATLDSILDAAAHAPVSAFTDHPIVGHLGADVYKQKRPKNKINKKRALVKSDGTMTDRTVSSTTKAGSHVRSPSDGQMLDNVDESTSLRSNFDEHATHEYSRTPSPLREAGEHEEGEEEEEDDEEDSDDEKEDDEPIFGPPTTLLAELQMRKHEQKMRTRTAATAFPNGMHSTLLELDSVAQRQRDKRDKGRVTLAWEGNQGTAQDEADDDDVPLGVLFPEQSRLHDENRPLGLMEKLVLEESEPLSRRRARIRGEPLNTARAGTPRNLVPRDPSPDKRASAAYTLDIPGLTSNMNGNEESGDEEETLAQRKSRLKAREGGSDFDDLISKFGDLDNADKEKAKGVPETSTLTSAAAAQPAEPEEETLGQRRKRLQAEARLHTGSASATSLPFHARKSMANVLQAHPARPGLASAHSELDVRYRTPAAMASTHSLLNLPPTRASMLASTSSPLAMAGSRLSGTPMLPYSHGPPPGTAPATLNGSGMLGSSTGAGGFGYPTNGFVYNPASMYPAGGQQEMIDPRQRDMIDRWRLSVRQ</sequence>
<dbReference type="OrthoDB" id="5288142at2759"/>
<organism evidence="3">
    <name type="scientific">Arthroderma gypseum (strain ATCC MYA-4604 / CBS 118893)</name>
    <name type="common">Microsporum gypseum</name>
    <dbReference type="NCBI Taxonomy" id="535722"/>
    <lineage>
        <taxon>Eukaryota</taxon>
        <taxon>Fungi</taxon>
        <taxon>Dikarya</taxon>
        <taxon>Ascomycota</taxon>
        <taxon>Pezizomycotina</taxon>
        <taxon>Eurotiomycetes</taxon>
        <taxon>Eurotiomycetidae</taxon>
        <taxon>Onygenales</taxon>
        <taxon>Arthrodermataceae</taxon>
        <taxon>Nannizzia</taxon>
    </lineage>
</organism>
<feature type="compositionally biased region" description="Basic and acidic residues" evidence="1">
    <location>
        <begin position="251"/>
        <end position="260"/>
    </location>
</feature>
<feature type="region of interest" description="Disordered" evidence="1">
    <location>
        <begin position="86"/>
        <end position="128"/>
    </location>
</feature>
<protein>
    <submittedName>
        <fullName evidence="2">Uncharacterized protein</fullName>
    </submittedName>
</protein>
<keyword evidence="3" id="KW-1185">Reference proteome</keyword>
<evidence type="ECO:0000313" key="3">
    <source>
        <dbReference type="Proteomes" id="UP000002669"/>
    </source>
</evidence>
<reference evidence="3" key="1">
    <citation type="journal article" date="2012" name="MBio">
        <title>Comparative genome analysis of Trichophyton rubrum and related dermatophytes reveals candidate genes involved in infection.</title>
        <authorList>
            <person name="Martinez D.A."/>
            <person name="Oliver B.G."/>
            <person name="Graeser Y."/>
            <person name="Goldberg J.M."/>
            <person name="Li W."/>
            <person name="Martinez-Rossi N.M."/>
            <person name="Monod M."/>
            <person name="Shelest E."/>
            <person name="Barton R.C."/>
            <person name="Birch E."/>
            <person name="Brakhage A.A."/>
            <person name="Chen Z."/>
            <person name="Gurr S.J."/>
            <person name="Heiman D."/>
            <person name="Heitman J."/>
            <person name="Kosti I."/>
            <person name="Rossi A."/>
            <person name="Saif S."/>
            <person name="Samalova M."/>
            <person name="Saunders C.W."/>
            <person name="Shea T."/>
            <person name="Summerbell R.C."/>
            <person name="Xu J."/>
            <person name="Young S."/>
            <person name="Zeng Q."/>
            <person name="Birren B.W."/>
            <person name="Cuomo C.A."/>
            <person name="White T.C."/>
        </authorList>
    </citation>
    <scope>NUCLEOTIDE SEQUENCE [LARGE SCALE GENOMIC DNA]</scope>
    <source>
        <strain evidence="3">ATCC MYA-4604 / CBS 118893</strain>
    </source>
</reference>
<dbReference type="HOGENOM" id="CLU_001373_0_0_1"/>
<evidence type="ECO:0000313" key="2">
    <source>
        <dbReference type="EMBL" id="EFR03795.1"/>
    </source>
</evidence>
<name>E4V180_ARTGP</name>
<feature type="compositionally biased region" description="Basic and acidic residues" evidence="1">
    <location>
        <begin position="546"/>
        <end position="556"/>
    </location>
</feature>
<feature type="compositionally biased region" description="Basic residues" evidence="1">
    <location>
        <begin position="491"/>
        <end position="503"/>
    </location>
</feature>
<feature type="region of interest" description="Disordered" evidence="1">
    <location>
        <begin position="1"/>
        <end position="56"/>
    </location>
</feature>